<dbReference type="Proteomes" id="UP001227268">
    <property type="component" value="Unassembled WGS sequence"/>
</dbReference>
<reference evidence="1" key="1">
    <citation type="submission" date="2023-04" db="EMBL/GenBank/DDBJ databases">
        <title>Draft Genome sequencing of Naganishia species isolated from polar environments using Oxford Nanopore Technology.</title>
        <authorList>
            <person name="Leo P."/>
            <person name="Venkateswaran K."/>
        </authorList>
    </citation>
    <scope>NUCLEOTIDE SEQUENCE</scope>
    <source>
        <strain evidence="1">MNA-CCFEE 5423</strain>
    </source>
</reference>
<evidence type="ECO:0000313" key="2">
    <source>
        <dbReference type="Proteomes" id="UP001227268"/>
    </source>
</evidence>
<accession>A0ACC2VPA0</accession>
<comment type="caution">
    <text evidence="1">The sequence shown here is derived from an EMBL/GenBank/DDBJ whole genome shotgun (WGS) entry which is preliminary data.</text>
</comment>
<evidence type="ECO:0000313" key="1">
    <source>
        <dbReference type="EMBL" id="KAJ9101137.1"/>
    </source>
</evidence>
<protein>
    <submittedName>
        <fullName evidence="1">Uncharacterized protein</fullName>
    </submittedName>
</protein>
<name>A0ACC2VPA0_9TREE</name>
<sequence>MKQRSTSLAQSAALRRSRCIPLFYRPFSLSSRPTVEGSFTATSSTTPERPSLPRLNLDVSTSSLLHDLHLGTGSTEGSDTTKTGGVGARRKYRRPIILDEKELEALNEERRIEGTEEWILTEAQEDRDARNLYSRTGGDDSRASSFQSSIGEGSTNEHDSEHQGREERRSPAAVFGTKRIGSVVLPEKLQDAIQQQIDATEDKKILRQAYLSHETVRASPSGNSQHQSSSLQDHLNHSKDSSPSSSFPRRKTAVTPLSALVSASVDLPTQYSVVRNIIREVERRIGTDEWRRLGLGSSTGVKADDQSVADRRGLIVWDSGMGSALWAASDSYSLLPSSIPDLHASKKSAQALHIDYIQGSRHMLDMSRNLFGDVVSDSQVRYQRVDKQMGTLSKLPTRSARSNRIQEIWDSGAEMMIIIDHGTKEGYQAVMEARDQLLLLGRSTASTEAPGYPSPIGSTMVEDEQTGEVRPISKKERQQLKREARKAKRHVSGKKDKEPVVSEKVLQIGNEIFYEGNEDRSEAPLSEGADGVDQGEDDGMVGSHVIAPAPAFFRKTKHSSKGDADSKYSYVVIKRGARPQRRAQDIGRVGAIAKEEIASIRKKMSSDRQRLIVPVVGGSEGDHEVLTADGEGEGEEVQWADAGLSKDDMQHELRAQAYQWPRLVYPPLKRSGHVIMDTCHPSGSVVRLTVAKSDTKQVYHDARKSSWGDLFPHRPKAAEIERTRGIKKLNKVKPLNEEADIELAEDDALALDLDMSAVLSALEGDAQHLPNEDMLQHDKDLEAYLGDLPKAQWDIPPSNSPDGTDGKEDAQSRTAGDDVVIRTFG</sequence>
<dbReference type="EMBL" id="JASBWT010000010">
    <property type="protein sequence ID" value="KAJ9101137.1"/>
    <property type="molecule type" value="Genomic_DNA"/>
</dbReference>
<keyword evidence="2" id="KW-1185">Reference proteome</keyword>
<gene>
    <name evidence="1" type="ORF">QFC21_003355</name>
</gene>
<organism evidence="1 2">
    <name type="scientific">Naganishia friedmannii</name>
    <dbReference type="NCBI Taxonomy" id="89922"/>
    <lineage>
        <taxon>Eukaryota</taxon>
        <taxon>Fungi</taxon>
        <taxon>Dikarya</taxon>
        <taxon>Basidiomycota</taxon>
        <taxon>Agaricomycotina</taxon>
        <taxon>Tremellomycetes</taxon>
        <taxon>Filobasidiales</taxon>
        <taxon>Filobasidiaceae</taxon>
        <taxon>Naganishia</taxon>
    </lineage>
</organism>
<proteinExistence type="predicted"/>